<dbReference type="EMBL" id="KZ820434">
    <property type="protein sequence ID" value="PWN47436.1"/>
    <property type="molecule type" value="Genomic_DNA"/>
</dbReference>
<evidence type="ECO:0000313" key="1">
    <source>
        <dbReference type="EMBL" id="PWN47436.1"/>
    </source>
</evidence>
<gene>
    <name evidence="1" type="ORF">IE53DRAFT_250905</name>
</gene>
<evidence type="ECO:0000313" key="2">
    <source>
        <dbReference type="Proteomes" id="UP000245626"/>
    </source>
</evidence>
<dbReference type="Proteomes" id="UP000245626">
    <property type="component" value="Unassembled WGS sequence"/>
</dbReference>
<reference evidence="1 2" key="1">
    <citation type="journal article" date="2018" name="Mol. Biol. Evol.">
        <title>Broad Genomic Sampling Reveals a Smut Pathogenic Ancestry of the Fungal Clade Ustilaginomycotina.</title>
        <authorList>
            <person name="Kijpornyongpan T."/>
            <person name="Mondo S.J."/>
            <person name="Barry K."/>
            <person name="Sandor L."/>
            <person name="Lee J."/>
            <person name="Lipzen A."/>
            <person name="Pangilinan J."/>
            <person name="LaButti K."/>
            <person name="Hainaut M."/>
            <person name="Henrissat B."/>
            <person name="Grigoriev I.V."/>
            <person name="Spatafora J.W."/>
            <person name="Aime M.C."/>
        </authorList>
    </citation>
    <scope>NUCLEOTIDE SEQUENCE [LARGE SCALE GENOMIC DNA]</scope>
    <source>
        <strain evidence="1 2">SA 807</strain>
    </source>
</reference>
<accession>A0ACD0NNP5</accession>
<protein>
    <submittedName>
        <fullName evidence="1">Uncharacterized protein</fullName>
    </submittedName>
</protein>
<sequence length="167" mass="19043">MKKKERRLPRKVALRRRTNAPTSSSLSLSLSLSSFRHSNVRRRRGGGQQQQKQQQETRADPINVGMNGLGEGERERERGTRRLVNHGVSHGRDPCFVSLPGRLFCDWERGRGRVRRTAGWADARSVYRTRPHPLSSAHRPREGEREGFRLSRFTSLLCLGLGSFGAR</sequence>
<organism evidence="1 2">
    <name type="scientific">Violaceomyces palustris</name>
    <dbReference type="NCBI Taxonomy" id="1673888"/>
    <lineage>
        <taxon>Eukaryota</taxon>
        <taxon>Fungi</taxon>
        <taxon>Dikarya</taxon>
        <taxon>Basidiomycota</taxon>
        <taxon>Ustilaginomycotina</taxon>
        <taxon>Ustilaginomycetes</taxon>
        <taxon>Violaceomycetales</taxon>
        <taxon>Violaceomycetaceae</taxon>
        <taxon>Violaceomyces</taxon>
    </lineage>
</organism>
<name>A0ACD0NNP5_9BASI</name>
<proteinExistence type="predicted"/>
<keyword evidence="2" id="KW-1185">Reference proteome</keyword>